<evidence type="ECO:0000313" key="4">
    <source>
        <dbReference type="Proteomes" id="UP000017131"/>
    </source>
</evidence>
<sequence length="132" mass="14796">MSNTIGQTLKGKRERLGMTLNELESKTKVKRETLTLIEANDFNALSNPNYAEGIIEKYAKAVNTDASILIAHHQEELPNSADSHYDETIEQFSGSNPPDYKTQSKDSKQLVVWLSIFIVVTLVLWVAAVFLL</sequence>
<keyword evidence="2" id="KW-0472">Membrane</keyword>
<dbReference type="SUPFAM" id="SSF47413">
    <property type="entry name" value="lambda repressor-like DNA-binding domains"/>
    <property type="match status" value="1"/>
</dbReference>
<comment type="caution">
    <text evidence="3">The sequence shown here is derived from an EMBL/GenBank/DDBJ whole genome shotgun (WGS) entry which is preliminary data.</text>
</comment>
<dbReference type="RefSeq" id="WP_002480728.1">
    <property type="nucleotide sequence ID" value="NZ_AXDY01000006.1"/>
</dbReference>
<dbReference type="PANTHER" id="PTHR34475">
    <property type="match status" value="1"/>
</dbReference>
<dbReference type="CDD" id="cd00093">
    <property type="entry name" value="HTH_XRE"/>
    <property type="match status" value="1"/>
</dbReference>
<dbReference type="PANTHER" id="PTHR34475:SF1">
    <property type="entry name" value="CYTOSKELETON PROTEIN RODZ"/>
    <property type="match status" value="1"/>
</dbReference>
<feature type="transmembrane region" description="Helical" evidence="2">
    <location>
        <begin position="110"/>
        <end position="131"/>
    </location>
</feature>
<dbReference type="InterPro" id="IPR001387">
    <property type="entry name" value="Cro/C1-type_HTH"/>
</dbReference>
<organism evidence="3 4">
    <name type="scientific">Staphylococcus simulans UMC-CNS-990</name>
    <dbReference type="NCBI Taxonomy" id="1405498"/>
    <lineage>
        <taxon>Bacteria</taxon>
        <taxon>Bacillati</taxon>
        <taxon>Bacillota</taxon>
        <taxon>Bacilli</taxon>
        <taxon>Bacillales</taxon>
        <taxon>Staphylococcaceae</taxon>
        <taxon>Staphylococcus</taxon>
    </lineage>
</organism>
<proteinExistence type="predicted"/>
<dbReference type="InterPro" id="IPR010982">
    <property type="entry name" value="Lambda_DNA-bd_dom_sf"/>
</dbReference>
<dbReference type="InterPro" id="IPR050400">
    <property type="entry name" value="Bact_Cytoskel_RodZ"/>
</dbReference>
<keyword evidence="4" id="KW-1185">Reference proteome</keyword>
<dbReference type="Gene3D" id="1.10.260.40">
    <property type="entry name" value="lambda repressor-like DNA-binding domains"/>
    <property type="match status" value="1"/>
</dbReference>
<dbReference type="GeneID" id="77331793"/>
<name>A0ABP2YSW9_STASI</name>
<evidence type="ECO:0000313" key="3">
    <source>
        <dbReference type="EMBL" id="ERS93173.1"/>
    </source>
</evidence>
<keyword evidence="2" id="KW-1133">Transmembrane helix</keyword>
<dbReference type="EMBL" id="AXDY01000006">
    <property type="protein sequence ID" value="ERS93173.1"/>
    <property type="molecule type" value="Genomic_DNA"/>
</dbReference>
<protein>
    <submittedName>
        <fullName evidence="3">Cro/Cl family transcriptional regulator</fullName>
    </submittedName>
</protein>
<keyword evidence="2" id="KW-0812">Transmembrane</keyword>
<evidence type="ECO:0000256" key="1">
    <source>
        <dbReference type="SAM" id="MobiDB-lite"/>
    </source>
</evidence>
<accession>A0ABP2YSW9</accession>
<dbReference type="Pfam" id="PF13413">
    <property type="entry name" value="HTH_25"/>
    <property type="match status" value="1"/>
</dbReference>
<evidence type="ECO:0000256" key="2">
    <source>
        <dbReference type="SAM" id="Phobius"/>
    </source>
</evidence>
<gene>
    <name evidence="3" type="ORF">SSIM_07775</name>
</gene>
<feature type="region of interest" description="Disordered" evidence="1">
    <location>
        <begin position="80"/>
        <end position="103"/>
    </location>
</feature>
<reference evidence="3 4" key="1">
    <citation type="journal article" date="2013" name="Genome Announc.">
        <title>Draft Genome Sequence of Staphylococcus simulans UMC-CNS-990, Isolated from a Case of Chronic Bovine Mastitis.</title>
        <authorList>
            <person name="Calcutt M.J."/>
            <person name="Foecking M.F."/>
            <person name="Hsieh H.Y."/>
            <person name="Perry J."/>
            <person name="Stewart G.C."/>
            <person name="Middleton J.R."/>
        </authorList>
    </citation>
    <scope>NUCLEOTIDE SEQUENCE [LARGE SCALE GENOMIC DNA]</scope>
    <source>
        <strain evidence="3 4">UMC-CNS-990</strain>
    </source>
</reference>
<dbReference type="Proteomes" id="UP000017131">
    <property type="component" value="Unassembled WGS sequence"/>
</dbReference>